<keyword evidence="2" id="KW-1185">Reference proteome</keyword>
<reference evidence="1" key="1">
    <citation type="journal article" date="2022" name="Int. J. Mol. Sci.">
        <title>Draft Genome of Tanacetum Coccineum: Genomic Comparison of Closely Related Tanacetum-Family Plants.</title>
        <authorList>
            <person name="Yamashiro T."/>
            <person name="Shiraishi A."/>
            <person name="Nakayama K."/>
            <person name="Satake H."/>
        </authorList>
    </citation>
    <scope>NUCLEOTIDE SEQUENCE</scope>
</reference>
<proteinExistence type="predicted"/>
<accession>A0ABQ5BUL3</accession>
<evidence type="ECO:0000313" key="1">
    <source>
        <dbReference type="EMBL" id="GJT16539.1"/>
    </source>
</evidence>
<protein>
    <submittedName>
        <fullName evidence="1">Uncharacterized protein</fullName>
    </submittedName>
</protein>
<dbReference type="EMBL" id="BQNB010013482">
    <property type="protein sequence ID" value="GJT16539.1"/>
    <property type="molecule type" value="Genomic_DNA"/>
</dbReference>
<organism evidence="1 2">
    <name type="scientific">Tanacetum coccineum</name>
    <dbReference type="NCBI Taxonomy" id="301880"/>
    <lineage>
        <taxon>Eukaryota</taxon>
        <taxon>Viridiplantae</taxon>
        <taxon>Streptophyta</taxon>
        <taxon>Embryophyta</taxon>
        <taxon>Tracheophyta</taxon>
        <taxon>Spermatophyta</taxon>
        <taxon>Magnoliopsida</taxon>
        <taxon>eudicotyledons</taxon>
        <taxon>Gunneridae</taxon>
        <taxon>Pentapetalae</taxon>
        <taxon>asterids</taxon>
        <taxon>campanulids</taxon>
        <taxon>Asterales</taxon>
        <taxon>Asteraceae</taxon>
        <taxon>Asteroideae</taxon>
        <taxon>Anthemideae</taxon>
        <taxon>Anthemidinae</taxon>
        <taxon>Tanacetum</taxon>
    </lineage>
</organism>
<reference evidence="1" key="2">
    <citation type="submission" date="2022-01" db="EMBL/GenBank/DDBJ databases">
        <authorList>
            <person name="Yamashiro T."/>
            <person name="Shiraishi A."/>
            <person name="Satake H."/>
            <person name="Nakayama K."/>
        </authorList>
    </citation>
    <scope>NUCLEOTIDE SEQUENCE</scope>
</reference>
<gene>
    <name evidence="1" type="ORF">Tco_0875245</name>
</gene>
<sequence>MTFSNPLFDANNDECFDPGGDIDEIDVFLEIDDSFPEYETFCFNIEEKSSGSTTTHSDYSLPDYDAFYFDDNHIEEKSSGSTTTHSDFSLPEYDSFIFDLSINLFPPVDRSVSHHEEFANELAHIISPTEYDRFTLILRSFQEISFPSGNEDMIFDPRIFIIKRVQYKRFQFFPLDDFPTFSFVSDSLLLIDPSEIETFLSFPSGNEDKDCPDYEDSRAHDFVHRSLKLQSLACLYMGIRYPRSNSAGGKLRDQNAEESWALLEDLALYDNESWNDLWDFAKLVKAISLPQDVPSTSDRHLIELENQVQRLMEAHIAPKQHVQVNKISSSCEICSGRGFLATTNAVIDCRKAKIAVGEGMTRSVFGVKETDPGEEEAPYWTTLRKRESYRPRPSLDGIGAQTSYYARKEFMDCHLPEEWEIARDAQINPFKDFIVFRRMVEFLGAFPRNLKGNIWESEDLIDKPIN</sequence>
<evidence type="ECO:0000313" key="2">
    <source>
        <dbReference type="Proteomes" id="UP001151760"/>
    </source>
</evidence>
<name>A0ABQ5BUL3_9ASTR</name>
<dbReference type="Proteomes" id="UP001151760">
    <property type="component" value="Unassembled WGS sequence"/>
</dbReference>
<comment type="caution">
    <text evidence="1">The sequence shown here is derived from an EMBL/GenBank/DDBJ whole genome shotgun (WGS) entry which is preliminary data.</text>
</comment>